<dbReference type="AlphaFoldDB" id="A0AAU9MWK6"/>
<protein>
    <submittedName>
        <fullName evidence="2">Uncharacterized protein</fullName>
    </submittedName>
</protein>
<organism evidence="2 3">
    <name type="scientific">Lactuca virosa</name>
    <dbReference type="NCBI Taxonomy" id="75947"/>
    <lineage>
        <taxon>Eukaryota</taxon>
        <taxon>Viridiplantae</taxon>
        <taxon>Streptophyta</taxon>
        <taxon>Embryophyta</taxon>
        <taxon>Tracheophyta</taxon>
        <taxon>Spermatophyta</taxon>
        <taxon>Magnoliopsida</taxon>
        <taxon>eudicotyledons</taxon>
        <taxon>Gunneridae</taxon>
        <taxon>Pentapetalae</taxon>
        <taxon>asterids</taxon>
        <taxon>campanulids</taxon>
        <taxon>Asterales</taxon>
        <taxon>Asteraceae</taxon>
        <taxon>Cichorioideae</taxon>
        <taxon>Cichorieae</taxon>
        <taxon>Lactucinae</taxon>
        <taxon>Lactuca</taxon>
    </lineage>
</organism>
<keyword evidence="3" id="KW-1185">Reference proteome</keyword>
<reference evidence="2 3" key="1">
    <citation type="submission" date="2022-01" db="EMBL/GenBank/DDBJ databases">
        <authorList>
            <person name="Xiong W."/>
            <person name="Schranz E."/>
        </authorList>
    </citation>
    <scope>NUCLEOTIDE SEQUENCE [LARGE SCALE GENOMIC DNA]</scope>
</reference>
<evidence type="ECO:0000313" key="2">
    <source>
        <dbReference type="EMBL" id="CAH1428539.1"/>
    </source>
</evidence>
<name>A0AAU9MWK6_9ASTR</name>
<comment type="caution">
    <text evidence="2">The sequence shown here is derived from an EMBL/GenBank/DDBJ whole genome shotgun (WGS) entry which is preliminary data.</text>
</comment>
<evidence type="ECO:0000313" key="3">
    <source>
        <dbReference type="Proteomes" id="UP001157418"/>
    </source>
</evidence>
<dbReference type="Proteomes" id="UP001157418">
    <property type="component" value="Unassembled WGS sequence"/>
</dbReference>
<dbReference type="EMBL" id="CAKMRJ010002223">
    <property type="protein sequence ID" value="CAH1428539.1"/>
    <property type="molecule type" value="Genomic_DNA"/>
</dbReference>
<sequence length="144" mass="15529">MYKYGNIISRRRPATVDSSLEEDVGGSSIRRHLRRKRIIDPLFSRSFVVIEIADIDDPQAVEASDLHRPGEPGVMGTYSVPPCVPGDTPSAAGHSSVGVTGVYLPGRNLRPGSLLSAQEPAREWLLPGLVCAKFSAEGYDPSDP</sequence>
<proteinExistence type="predicted"/>
<gene>
    <name evidence="2" type="ORF">LVIROSA_LOCUS15464</name>
</gene>
<evidence type="ECO:0000256" key="1">
    <source>
        <dbReference type="SAM" id="MobiDB-lite"/>
    </source>
</evidence>
<feature type="region of interest" description="Disordered" evidence="1">
    <location>
        <begin position="63"/>
        <end position="92"/>
    </location>
</feature>
<accession>A0AAU9MWK6</accession>